<dbReference type="SUPFAM" id="SSF63829">
    <property type="entry name" value="Calcium-dependent phosphotriesterase"/>
    <property type="match status" value="1"/>
</dbReference>
<reference evidence="2 3" key="1">
    <citation type="submission" date="2024-02" db="EMBL/GenBank/DDBJ databases">
        <title>A novel Wenzhouxiangellaceae bacterium, isolated from coastal sediments.</title>
        <authorList>
            <person name="Du Z.-J."/>
            <person name="Ye Y.-Q."/>
            <person name="Zhang X.-Y."/>
        </authorList>
    </citation>
    <scope>NUCLEOTIDE SEQUENCE [LARGE SCALE GENOMIC DNA]</scope>
    <source>
        <strain evidence="2 3">CH-27</strain>
    </source>
</reference>
<proteinExistence type="predicted"/>
<gene>
    <name evidence="2" type="ORF">V3330_01500</name>
</gene>
<keyword evidence="1" id="KW-0812">Transmembrane</keyword>
<dbReference type="EMBL" id="JAZHOG010000001">
    <property type="protein sequence ID" value="MEJ8566285.1"/>
    <property type="molecule type" value="Genomic_DNA"/>
</dbReference>
<evidence type="ECO:0000313" key="3">
    <source>
        <dbReference type="Proteomes" id="UP001359886"/>
    </source>
</evidence>
<keyword evidence="1" id="KW-0472">Membrane</keyword>
<feature type="transmembrane region" description="Helical" evidence="1">
    <location>
        <begin position="397"/>
        <end position="418"/>
    </location>
</feature>
<organism evidence="2 3">
    <name type="scientific">Elongatibacter sediminis</name>
    <dbReference type="NCBI Taxonomy" id="3119006"/>
    <lineage>
        <taxon>Bacteria</taxon>
        <taxon>Pseudomonadati</taxon>
        <taxon>Pseudomonadota</taxon>
        <taxon>Gammaproteobacteria</taxon>
        <taxon>Chromatiales</taxon>
        <taxon>Wenzhouxiangellaceae</taxon>
        <taxon>Elongatibacter</taxon>
    </lineage>
</organism>
<dbReference type="RefSeq" id="WP_354693608.1">
    <property type="nucleotide sequence ID" value="NZ_JAZHOG010000001.1"/>
</dbReference>
<feature type="transmembrane region" description="Helical" evidence="1">
    <location>
        <begin position="438"/>
        <end position="456"/>
    </location>
</feature>
<feature type="transmembrane region" description="Helical" evidence="1">
    <location>
        <begin position="554"/>
        <end position="574"/>
    </location>
</feature>
<keyword evidence="3" id="KW-1185">Reference proteome</keyword>
<comment type="caution">
    <text evidence="2">The sequence shown here is derived from an EMBL/GenBank/DDBJ whole genome shotgun (WGS) entry which is preliminary data.</text>
</comment>
<keyword evidence="1" id="KW-1133">Transmembrane helix</keyword>
<evidence type="ECO:0000313" key="2">
    <source>
        <dbReference type="EMBL" id="MEJ8566285.1"/>
    </source>
</evidence>
<dbReference type="AlphaFoldDB" id="A0AAW9RD31"/>
<name>A0AAW9RD31_9GAMM</name>
<accession>A0AAW9RD31</accession>
<dbReference type="InterPro" id="IPR011042">
    <property type="entry name" value="6-blade_b-propeller_TolB-like"/>
</dbReference>
<evidence type="ECO:0000256" key="1">
    <source>
        <dbReference type="SAM" id="Phobius"/>
    </source>
</evidence>
<feature type="transmembrane region" description="Helical" evidence="1">
    <location>
        <begin position="331"/>
        <end position="353"/>
    </location>
</feature>
<dbReference type="Gene3D" id="2.120.10.30">
    <property type="entry name" value="TolB, C-terminal domain"/>
    <property type="match status" value="1"/>
</dbReference>
<sequence>MDNKHPVARTLAVLFLVLLLLSLGGRFRSSEMAAASVGPTHIAAGGEVVYVHAAGSLYRLDSTGALLDRIPLQALGVDSDPIDLRVLPDGRLLVATQRPAAIRVCQWVEPAGDSVCETLPIPRSARPERQFKVLADPALKPSPADFILTDARGDDVLGWNRSGAVVSLLPPGTLAGPNDLAAGPGGTLWIADTDHRRIVELVADGEGGWKTGREHGAVHAWMREARHFPMMLAAGPGGQLWVTQASEFSDGRADLVTFDPERGATGRIDLPGSLFATDVAAIDGQILVTDLDTFRVFRVDALTRHVGFFGDGDFTAAMDDLRAGRARYLRLSTWSLVAVVLCAALMIAAAVAATPKGQRLTPAPVALDVEAAPESAPEVRGVHWLPREPRFERSLVWLKWSGVSAAVLMVTVLAALWFMTRSLTDSVPGADDLLQGEFTKFVGLGVAFVSIALFASHQAGRALALRLGSDGRRLHFRLHDGRDLAAAPSDLVWTGRAILYRGFRVPLQGPGAKGARIYPEGELENWVAPLLRDVDRISEWEALKRQWRAGQAGWVWLVFAVVVLGLVLVGAEAFTSG</sequence>
<protein>
    <submittedName>
        <fullName evidence="2">Uncharacterized protein</fullName>
    </submittedName>
</protein>
<dbReference type="Proteomes" id="UP001359886">
    <property type="component" value="Unassembled WGS sequence"/>
</dbReference>